<evidence type="ECO:0000313" key="2">
    <source>
        <dbReference type="Proteomes" id="UP000276133"/>
    </source>
</evidence>
<organism evidence="1 2">
    <name type="scientific">Brachionus plicatilis</name>
    <name type="common">Marine rotifer</name>
    <name type="synonym">Brachionus muelleri</name>
    <dbReference type="NCBI Taxonomy" id="10195"/>
    <lineage>
        <taxon>Eukaryota</taxon>
        <taxon>Metazoa</taxon>
        <taxon>Spiralia</taxon>
        <taxon>Gnathifera</taxon>
        <taxon>Rotifera</taxon>
        <taxon>Eurotatoria</taxon>
        <taxon>Monogononta</taxon>
        <taxon>Pseudotrocha</taxon>
        <taxon>Ploima</taxon>
        <taxon>Brachionidae</taxon>
        <taxon>Brachionus</taxon>
    </lineage>
</organism>
<accession>A0A3M7S2S4</accession>
<proteinExistence type="predicted"/>
<comment type="caution">
    <text evidence="1">The sequence shown here is derived from an EMBL/GenBank/DDBJ whole genome shotgun (WGS) entry which is preliminary data.</text>
</comment>
<keyword evidence="2" id="KW-1185">Reference proteome</keyword>
<gene>
    <name evidence="1" type="ORF">BpHYR1_033328</name>
</gene>
<dbReference type="Proteomes" id="UP000276133">
    <property type="component" value="Unassembled WGS sequence"/>
</dbReference>
<name>A0A3M7S2S4_BRAPC</name>
<protein>
    <submittedName>
        <fullName evidence="1">Uncharacterized protein</fullName>
    </submittedName>
</protein>
<evidence type="ECO:0000313" key="1">
    <source>
        <dbReference type="EMBL" id="RNA30072.1"/>
    </source>
</evidence>
<sequence>MLIEEGLLDQHTIKAFQHTSQAFKHTHFSSQHTLIFNTLIAEKHTYLLKAIKIKKLKYSNSLKCSPRFDNLMSE</sequence>
<reference evidence="1 2" key="1">
    <citation type="journal article" date="2018" name="Sci. Rep.">
        <title>Genomic signatures of local adaptation to the degree of environmental predictability in rotifers.</title>
        <authorList>
            <person name="Franch-Gras L."/>
            <person name="Hahn C."/>
            <person name="Garcia-Roger E.M."/>
            <person name="Carmona M.J."/>
            <person name="Serra M."/>
            <person name="Gomez A."/>
        </authorList>
    </citation>
    <scope>NUCLEOTIDE SEQUENCE [LARGE SCALE GENOMIC DNA]</scope>
    <source>
        <strain evidence="1">HYR1</strain>
    </source>
</reference>
<dbReference type="AlphaFoldDB" id="A0A3M7S2S4"/>
<dbReference type="EMBL" id="REGN01002127">
    <property type="protein sequence ID" value="RNA30072.1"/>
    <property type="molecule type" value="Genomic_DNA"/>
</dbReference>